<dbReference type="SUPFAM" id="SSF52151">
    <property type="entry name" value="FabD/lysophospholipase-like"/>
    <property type="match status" value="1"/>
</dbReference>
<dbReference type="GO" id="GO:0047499">
    <property type="term" value="F:calcium-independent phospholipase A2 activity"/>
    <property type="evidence" value="ECO:0007669"/>
    <property type="project" value="TreeGrafter"/>
</dbReference>
<evidence type="ECO:0000256" key="3">
    <source>
        <dbReference type="ARBA" id="ARBA00023098"/>
    </source>
</evidence>
<dbReference type="Pfam" id="PF01734">
    <property type="entry name" value="Patatin"/>
    <property type="match status" value="1"/>
</dbReference>
<proteinExistence type="predicted"/>
<dbReference type="PROSITE" id="PS51635">
    <property type="entry name" value="PNPLA"/>
    <property type="match status" value="1"/>
</dbReference>
<dbReference type="PANTHER" id="PTHR24185:SF1">
    <property type="entry name" value="CALCIUM-INDEPENDENT PHOSPHOLIPASE A2-GAMMA"/>
    <property type="match status" value="1"/>
</dbReference>
<gene>
    <name evidence="6" type="ORF">RSOLAG1IB_00363</name>
</gene>
<dbReference type="GO" id="GO:0019369">
    <property type="term" value="P:arachidonate metabolic process"/>
    <property type="evidence" value="ECO:0007669"/>
    <property type="project" value="TreeGrafter"/>
</dbReference>
<dbReference type="GO" id="GO:0046486">
    <property type="term" value="P:glycerolipid metabolic process"/>
    <property type="evidence" value="ECO:0007669"/>
    <property type="project" value="UniProtKB-ARBA"/>
</dbReference>
<evidence type="ECO:0000256" key="4">
    <source>
        <dbReference type="PROSITE-ProRule" id="PRU01161"/>
    </source>
</evidence>
<dbReference type="PANTHER" id="PTHR24185">
    <property type="entry name" value="CALCIUM-INDEPENDENT PHOSPHOLIPASE A2-GAMMA"/>
    <property type="match status" value="1"/>
</dbReference>
<keyword evidence="1" id="KW-0378">Hydrolase</keyword>
<sequence>MTILDGIYQRTATQQHKHGSNFDNRIAGPEFSVLPRLLKCPSVCPNDDRRRLPFVISNLNSYSGMSEISGTGLRLLSFDGGGFRGLSSLFVLEEIMQRIRAERGDNVEPWQCFDMIGGTSMGGLIGIMLGRLRMPLKEAIERYIQLTQKVLRETKYGWQDGRFKATFLEEAVKEIVRDYSELKDEETRLLDTRPDSCKVFVCAMSAANMRASIPTHFRTFAAYENVSANCKIWEAVRATSAHPEFFKRIKIQDVGLQVEYIGGEIGCNNPTRRVLTEANRIFRGAHIACLISIGTGEGEAIKMPEPGLKENTIPLETLGVLKQIATDCEETQQKVEAKFERFKRGDSDPGVYFRFNLDQVPGDTQRWEAVGEAIVESTKKYIEIVDNARRVEGAATAIRRREPRVLLSEAAR</sequence>
<dbReference type="OrthoDB" id="630895at2759"/>
<feature type="short sequence motif" description="GXGXXG" evidence="4">
    <location>
        <begin position="80"/>
        <end position="85"/>
    </location>
</feature>
<keyword evidence="3" id="KW-0443">Lipid metabolism</keyword>
<dbReference type="AlphaFoldDB" id="A0A0B7F6J6"/>
<protein>
    <submittedName>
        <fullName evidence="6">Calcium-independent phospholipase A2-gamma</fullName>
    </submittedName>
</protein>
<feature type="short sequence motif" description="GXSXG" evidence="4">
    <location>
        <begin position="118"/>
        <end position="122"/>
    </location>
</feature>
<comment type="caution">
    <text evidence="4">Lacks conserved residue(s) required for the propagation of feature annotation.</text>
</comment>
<evidence type="ECO:0000313" key="7">
    <source>
        <dbReference type="Proteomes" id="UP000059188"/>
    </source>
</evidence>
<organism evidence="6 7">
    <name type="scientific">Thanatephorus cucumeris (strain AG1-IB / isolate 7/3/14)</name>
    <name type="common">Lettuce bottom rot fungus</name>
    <name type="synonym">Rhizoctonia solani</name>
    <dbReference type="NCBI Taxonomy" id="1108050"/>
    <lineage>
        <taxon>Eukaryota</taxon>
        <taxon>Fungi</taxon>
        <taxon>Dikarya</taxon>
        <taxon>Basidiomycota</taxon>
        <taxon>Agaricomycotina</taxon>
        <taxon>Agaricomycetes</taxon>
        <taxon>Cantharellales</taxon>
        <taxon>Ceratobasidiaceae</taxon>
        <taxon>Rhizoctonia</taxon>
        <taxon>Rhizoctonia solani AG-1</taxon>
    </lineage>
</organism>
<dbReference type="GO" id="GO:0016020">
    <property type="term" value="C:membrane"/>
    <property type="evidence" value="ECO:0007669"/>
    <property type="project" value="TreeGrafter"/>
</dbReference>
<dbReference type="EMBL" id="LN679100">
    <property type="protein sequence ID" value="CEL51828.1"/>
    <property type="molecule type" value="Genomic_DNA"/>
</dbReference>
<evidence type="ECO:0000259" key="5">
    <source>
        <dbReference type="PROSITE" id="PS51635"/>
    </source>
</evidence>
<evidence type="ECO:0000313" key="6">
    <source>
        <dbReference type="EMBL" id="CEL51828.1"/>
    </source>
</evidence>
<dbReference type="Gene3D" id="3.40.1090.10">
    <property type="entry name" value="Cytosolic phospholipase A2 catalytic domain"/>
    <property type="match status" value="1"/>
</dbReference>
<evidence type="ECO:0000256" key="1">
    <source>
        <dbReference type="ARBA" id="ARBA00022801"/>
    </source>
</evidence>
<dbReference type="InterPro" id="IPR002641">
    <property type="entry name" value="PNPLA_dom"/>
</dbReference>
<dbReference type="GO" id="GO:0016042">
    <property type="term" value="P:lipid catabolic process"/>
    <property type="evidence" value="ECO:0007669"/>
    <property type="project" value="UniProtKB-KW"/>
</dbReference>
<keyword evidence="7" id="KW-1185">Reference proteome</keyword>
<name>A0A0B7F6J6_THACB</name>
<accession>A0A0B7F6J6</accession>
<keyword evidence="2" id="KW-0442">Lipid degradation</keyword>
<reference evidence="6 7" key="1">
    <citation type="submission" date="2014-11" db="EMBL/GenBank/DDBJ databases">
        <authorList>
            <person name="Wibberg Daniel"/>
        </authorList>
    </citation>
    <scope>NUCLEOTIDE SEQUENCE [LARGE SCALE GENOMIC DNA]</scope>
    <source>
        <strain evidence="6">Rhizoctonia solani AG1-IB 7/3/14</strain>
    </source>
</reference>
<dbReference type="STRING" id="1108050.A0A0B7F6J6"/>
<feature type="domain" description="PNPLA" evidence="5">
    <location>
        <begin position="76"/>
        <end position="275"/>
    </location>
</feature>
<evidence type="ECO:0000256" key="2">
    <source>
        <dbReference type="ARBA" id="ARBA00022963"/>
    </source>
</evidence>
<dbReference type="InterPro" id="IPR016035">
    <property type="entry name" value="Acyl_Trfase/lysoPLipase"/>
</dbReference>
<dbReference type="Proteomes" id="UP000059188">
    <property type="component" value="Unassembled WGS sequence"/>
</dbReference>